<gene>
    <name evidence="1" type="ORF">EGT50_02555</name>
</gene>
<dbReference type="RefSeq" id="WP_127951006.1">
    <property type="nucleotide sequence ID" value="NZ_RKLO01000001.1"/>
</dbReference>
<keyword evidence="2" id="KW-1185">Reference proteome</keyword>
<dbReference type="OrthoDB" id="3214027at2"/>
<sequence>MASGDVLQTPAVAPEDLPVGTVVTTSGRLSAVHHVGELLDQPPFTTDDLVRIDDALIDATRLTKVRFNIYIGDLGEDPAMGADAVFPTTPEAERSVLIAVSPNQRVIEVRGGSAVANRVTDRVAQLGVTAAVASFTEGNLIDGLVSALRVMSAAIAPR</sequence>
<dbReference type="Pfam" id="PF17174">
    <property type="entry name" value="DUF5130"/>
    <property type="match status" value="1"/>
</dbReference>
<name>A0A3S3E495_9NOCA</name>
<organism evidence="1 2">
    <name type="scientific">Rhodococcus xishaensis</name>
    <dbReference type="NCBI Taxonomy" id="2487364"/>
    <lineage>
        <taxon>Bacteria</taxon>
        <taxon>Bacillati</taxon>
        <taxon>Actinomycetota</taxon>
        <taxon>Actinomycetes</taxon>
        <taxon>Mycobacteriales</taxon>
        <taxon>Nocardiaceae</taxon>
        <taxon>Rhodococcus</taxon>
    </lineage>
</organism>
<protein>
    <submittedName>
        <fullName evidence="1">DUF5130 domain-containing protein</fullName>
    </submittedName>
</protein>
<comment type="caution">
    <text evidence="1">The sequence shown here is derived from an EMBL/GenBank/DDBJ whole genome shotgun (WGS) entry which is preliminary data.</text>
</comment>
<evidence type="ECO:0000313" key="2">
    <source>
        <dbReference type="Proteomes" id="UP000283479"/>
    </source>
</evidence>
<accession>A0A3S3E495</accession>
<reference evidence="1 2" key="1">
    <citation type="submission" date="2018-11" db="EMBL/GenBank/DDBJ databases">
        <title>Rhodococcus spongicola sp. nov. and Rhodococcus xishaensis sp. nov. from marine sponges.</title>
        <authorList>
            <person name="Li L."/>
            <person name="Lin H.W."/>
        </authorList>
    </citation>
    <scope>NUCLEOTIDE SEQUENCE [LARGE SCALE GENOMIC DNA]</scope>
    <source>
        <strain evidence="1 2">LHW51113</strain>
    </source>
</reference>
<dbReference type="Gene3D" id="3.10.310.50">
    <property type="match status" value="1"/>
</dbReference>
<evidence type="ECO:0000313" key="1">
    <source>
        <dbReference type="EMBL" id="RVW05484.1"/>
    </source>
</evidence>
<proteinExistence type="predicted"/>
<dbReference type="InterPro" id="IPR033437">
    <property type="entry name" value="DUF5130"/>
</dbReference>
<dbReference type="Proteomes" id="UP000283479">
    <property type="component" value="Unassembled WGS sequence"/>
</dbReference>
<dbReference type="EMBL" id="RKLO01000001">
    <property type="protein sequence ID" value="RVW05484.1"/>
    <property type="molecule type" value="Genomic_DNA"/>
</dbReference>
<dbReference type="AlphaFoldDB" id="A0A3S3E495"/>